<reference evidence="2 3" key="1">
    <citation type="submission" date="2021-03" db="EMBL/GenBank/DDBJ databases">
        <title>novel species isolated from a fishpond in China.</title>
        <authorList>
            <person name="Lu H."/>
            <person name="Cai Z."/>
        </authorList>
    </citation>
    <scope>NUCLEOTIDE SEQUENCE [LARGE SCALE GENOMIC DNA]</scope>
    <source>
        <strain evidence="2 3">JCM 31546</strain>
    </source>
</reference>
<evidence type="ECO:0000313" key="2">
    <source>
        <dbReference type="EMBL" id="MBN7799570.1"/>
    </source>
</evidence>
<proteinExistence type="predicted"/>
<feature type="region of interest" description="Disordered" evidence="1">
    <location>
        <begin position="24"/>
        <end position="72"/>
    </location>
</feature>
<comment type="caution">
    <text evidence="2">The sequence shown here is derived from an EMBL/GenBank/DDBJ whole genome shotgun (WGS) entry which is preliminary data.</text>
</comment>
<feature type="compositionally biased region" description="Basic residues" evidence="1">
    <location>
        <begin position="63"/>
        <end position="72"/>
    </location>
</feature>
<organism evidence="2 3">
    <name type="scientific">Algoriphagus aestuariicola</name>
    <dbReference type="NCBI Taxonomy" id="1852016"/>
    <lineage>
        <taxon>Bacteria</taxon>
        <taxon>Pseudomonadati</taxon>
        <taxon>Bacteroidota</taxon>
        <taxon>Cytophagia</taxon>
        <taxon>Cytophagales</taxon>
        <taxon>Cyclobacteriaceae</taxon>
        <taxon>Algoriphagus</taxon>
    </lineage>
</organism>
<dbReference type="EMBL" id="JAFKCW010000001">
    <property type="protein sequence ID" value="MBN7799570.1"/>
    <property type="molecule type" value="Genomic_DNA"/>
</dbReference>
<dbReference type="RefSeq" id="WP_206567560.1">
    <property type="nucleotide sequence ID" value="NZ_JAFKCW010000001.1"/>
</dbReference>
<gene>
    <name evidence="2" type="ORF">J0A67_01790</name>
</gene>
<sequence>MITANHQPKTNMQTTLVQYIIPRLDMTKKREDVDKGTNRKSPWNPEGARPPREEDFDEIHEKNQKKKRSVGQ</sequence>
<dbReference type="Proteomes" id="UP000664698">
    <property type="component" value="Unassembled WGS sequence"/>
</dbReference>
<protein>
    <submittedName>
        <fullName evidence="2">Uncharacterized protein</fullName>
    </submittedName>
</protein>
<accession>A0ABS3BJU0</accession>
<evidence type="ECO:0000256" key="1">
    <source>
        <dbReference type="SAM" id="MobiDB-lite"/>
    </source>
</evidence>
<keyword evidence="3" id="KW-1185">Reference proteome</keyword>
<evidence type="ECO:0000313" key="3">
    <source>
        <dbReference type="Proteomes" id="UP000664698"/>
    </source>
</evidence>
<feature type="compositionally biased region" description="Basic and acidic residues" evidence="1">
    <location>
        <begin position="25"/>
        <end position="37"/>
    </location>
</feature>
<name>A0ABS3BJU0_9BACT</name>